<evidence type="ECO:0000313" key="1">
    <source>
        <dbReference type="EMBL" id="KJH46628.1"/>
    </source>
</evidence>
<sequence length="235" mass="26452">MHRKPFGKKKKKKNDGQEDFLHRHKFLFTHEVFSYGKEGLGEGGGKFNVIDYIDPFQLINRPSHDSIEFMSACQTRPHDTIRGSRIIERALNGVRMAGVGPMIAGAPTSHVDQLSIGQPIDITHYAQWGQSMEAPLVDPSSFGPPAPPMAYTDIVPDLSYSMIPTGGGTFHDFSPHLHASDLSSPKLIRFFIIFLLSYPLMTPEMTLYRRPSQNLITIFFHKDLIQQKTGKEDLL</sequence>
<protein>
    <submittedName>
        <fullName evidence="1">Uncharacterized protein</fullName>
    </submittedName>
</protein>
<keyword evidence="2" id="KW-1185">Reference proteome</keyword>
<organism evidence="1 2">
    <name type="scientific">Dictyocaulus viviparus</name>
    <name type="common">Bovine lungworm</name>
    <dbReference type="NCBI Taxonomy" id="29172"/>
    <lineage>
        <taxon>Eukaryota</taxon>
        <taxon>Metazoa</taxon>
        <taxon>Ecdysozoa</taxon>
        <taxon>Nematoda</taxon>
        <taxon>Chromadorea</taxon>
        <taxon>Rhabditida</taxon>
        <taxon>Rhabditina</taxon>
        <taxon>Rhabditomorpha</taxon>
        <taxon>Strongyloidea</taxon>
        <taxon>Metastrongylidae</taxon>
        <taxon>Dictyocaulus</taxon>
    </lineage>
</organism>
<reference evidence="1 2" key="1">
    <citation type="submission" date="2013-11" db="EMBL/GenBank/DDBJ databases">
        <title>Draft genome of the bovine lungworm Dictyocaulus viviparus.</title>
        <authorList>
            <person name="Mitreva M."/>
        </authorList>
    </citation>
    <scope>NUCLEOTIDE SEQUENCE [LARGE SCALE GENOMIC DNA]</scope>
    <source>
        <strain evidence="1 2">HannoverDv2000</strain>
    </source>
</reference>
<dbReference type="AlphaFoldDB" id="A0A0D8XPP8"/>
<proteinExistence type="predicted"/>
<dbReference type="Proteomes" id="UP000053766">
    <property type="component" value="Unassembled WGS sequence"/>
</dbReference>
<name>A0A0D8XPP8_DICVI</name>
<gene>
    <name evidence="1" type="ORF">DICVIV_07331</name>
</gene>
<dbReference type="EMBL" id="KN716343">
    <property type="protein sequence ID" value="KJH46628.1"/>
    <property type="molecule type" value="Genomic_DNA"/>
</dbReference>
<reference evidence="2" key="2">
    <citation type="journal article" date="2016" name="Sci. Rep.">
        <title>Dictyocaulus viviparus genome, variome and transcriptome elucidate lungworm biology and support future intervention.</title>
        <authorList>
            <person name="McNulty S.N."/>
            <person name="Strube C."/>
            <person name="Rosa B.A."/>
            <person name="Martin J.C."/>
            <person name="Tyagi R."/>
            <person name="Choi Y.J."/>
            <person name="Wang Q."/>
            <person name="Hallsworth Pepin K."/>
            <person name="Zhang X."/>
            <person name="Ozersky P."/>
            <person name="Wilson R.K."/>
            <person name="Sternberg P.W."/>
            <person name="Gasser R.B."/>
            <person name="Mitreva M."/>
        </authorList>
    </citation>
    <scope>NUCLEOTIDE SEQUENCE [LARGE SCALE GENOMIC DNA]</scope>
    <source>
        <strain evidence="2">HannoverDv2000</strain>
    </source>
</reference>
<dbReference type="OrthoDB" id="125004at2759"/>
<accession>A0A0D8XPP8</accession>
<dbReference type="STRING" id="29172.A0A0D8XPP8"/>
<evidence type="ECO:0000313" key="2">
    <source>
        <dbReference type="Proteomes" id="UP000053766"/>
    </source>
</evidence>